<dbReference type="RefSeq" id="WP_283077325.1">
    <property type="nucleotide sequence ID" value="NZ_CP121671.1"/>
</dbReference>
<dbReference type="InterPro" id="IPR036291">
    <property type="entry name" value="NAD(P)-bd_dom_sf"/>
</dbReference>
<dbReference type="SUPFAM" id="SSF51735">
    <property type="entry name" value="NAD(P)-binding Rossmann-fold domains"/>
    <property type="match status" value="1"/>
</dbReference>
<dbReference type="PANTHER" id="PTHR48075">
    <property type="entry name" value="3-HYDROXYACYL-COA DEHYDROGENASE FAMILY PROTEIN"/>
    <property type="match status" value="1"/>
</dbReference>
<feature type="domain" description="3-hydroxyacyl-CoA dehydrogenase C-terminal" evidence="4">
    <location>
        <begin position="146"/>
        <end position="242"/>
    </location>
</feature>
<comment type="pathway">
    <text evidence="1">Lipid metabolism; butanoate metabolism.</text>
</comment>
<dbReference type="SUPFAM" id="SSF48179">
    <property type="entry name" value="6-phosphogluconate dehydrogenase C-terminal domain-like"/>
    <property type="match status" value="1"/>
</dbReference>
<protein>
    <submittedName>
        <fullName evidence="6">3-hydroxyacyl-CoA dehydrogenase family protein</fullName>
    </submittedName>
</protein>
<keyword evidence="7" id="KW-1185">Reference proteome</keyword>
<organism evidence="6 7">
    <name type="scientific">Halobacillus naozhouensis</name>
    <dbReference type="NCBI Taxonomy" id="554880"/>
    <lineage>
        <taxon>Bacteria</taxon>
        <taxon>Bacillati</taxon>
        <taxon>Bacillota</taxon>
        <taxon>Bacilli</taxon>
        <taxon>Bacillales</taxon>
        <taxon>Bacillaceae</taxon>
        <taxon>Halobacillus</taxon>
    </lineage>
</organism>
<evidence type="ECO:0000313" key="7">
    <source>
        <dbReference type="Proteomes" id="UP001221597"/>
    </source>
</evidence>
<feature type="domain" description="3-hydroxyacyl-CoA dehydrogenase NAD binding" evidence="5">
    <location>
        <begin position="35"/>
        <end position="138"/>
    </location>
</feature>
<dbReference type="Pfam" id="PF02737">
    <property type="entry name" value="3HCDH_N"/>
    <property type="match status" value="1"/>
</dbReference>
<evidence type="ECO:0000259" key="4">
    <source>
        <dbReference type="Pfam" id="PF00725"/>
    </source>
</evidence>
<evidence type="ECO:0000256" key="3">
    <source>
        <dbReference type="ARBA" id="ARBA00023002"/>
    </source>
</evidence>
<sequence>MIMPQLNISIIGRNQAAESIFTLLKHNYFESASLNNDSQLAHAELIIETENLERHEKINNLKRIDGLGSQGATILSSTLQWTATEVASWLTHPERLVGFGAFADVGQSQLIEIAPGLQTEPQHLQLAKDQLKLMGKEIEMVEDEAGLVYPRILSLIINEAIFALAEGTASAEDIDNAMKKGTNYPDGPLEWAEKVGIDNVYAVLNGLYRQLGEERYRPASLLRKLVYAGWTGRASGKGLYYYEQQRLNHSSNYQNV</sequence>
<dbReference type="PANTHER" id="PTHR48075:SF5">
    <property type="entry name" value="3-HYDROXYBUTYRYL-COA DEHYDROGENASE"/>
    <property type="match status" value="1"/>
</dbReference>
<evidence type="ECO:0000256" key="1">
    <source>
        <dbReference type="ARBA" id="ARBA00005086"/>
    </source>
</evidence>
<reference evidence="6 7" key="1">
    <citation type="submission" date="2023-04" db="EMBL/GenBank/DDBJ databases">
        <title>Genome sequence of Halobacillus naozhouensis KACC 21980.</title>
        <authorList>
            <person name="Kim S."/>
            <person name="Heo J."/>
            <person name="Kwon S.-W."/>
        </authorList>
    </citation>
    <scope>NUCLEOTIDE SEQUENCE [LARGE SCALE GENOMIC DNA]</scope>
    <source>
        <strain evidence="6 7">KCTC 13234</strain>
    </source>
</reference>
<keyword evidence="3" id="KW-0560">Oxidoreductase</keyword>
<proteinExistence type="inferred from homology"/>
<dbReference type="InterPro" id="IPR008927">
    <property type="entry name" value="6-PGluconate_DH-like_C_sf"/>
</dbReference>
<comment type="similarity">
    <text evidence="2">Belongs to the 3-hydroxyacyl-CoA dehydrogenase family.</text>
</comment>
<dbReference type="Gene3D" id="3.40.50.720">
    <property type="entry name" value="NAD(P)-binding Rossmann-like Domain"/>
    <property type="match status" value="1"/>
</dbReference>
<dbReference type="Proteomes" id="UP001221597">
    <property type="component" value="Chromosome"/>
</dbReference>
<dbReference type="EMBL" id="CP121671">
    <property type="protein sequence ID" value="WFT75360.1"/>
    <property type="molecule type" value="Genomic_DNA"/>
</dbReference>
<name>A0ABY8IYT0_9BACI</name>
<gene>
    <name evidence="6" type="ORF">P9989_02900</name>
</gene>
<evidence type="ECO:0000313" key="6">
    <source>
        <dbReference type="EMBL" id="WFT75360.1"/>
    </source>
</evidence>
<evidence type="ECO:0000259" key="5">
    <source>
        <dbReference type="Pfam" id="PF02737"/>
    </source>
</evidence>
<evidence type="ECO:0000256" key="2">
    <source>
        <dbReference type="ARBA" id="ARBA00009463"/>
    </source>
</evidence>
<dbReference type="InterPro" id="IPR013328">
    <property type="entry name" value="6PGD_dom2"/>
</dbReference>
<dbReference type="InterPro" id="IPR006108">
    <property type="entry name" value="3HC_DH_C"/>
</dbReference>
<dbReference type="Pfam" id="PF00725">
    <property type="entry name" value="3HCDH"/>
    <property type="match status" value="1"/>
</dbReference>
<dbReference type="InterPro" id="IPR006176">
    <property type="entry name" value="3-OHacyl-CoA_DH_NAD-bd"/>
</dbReference>
<accession>A0ABY8IYT0</accession>
<dbReference type="Gene3D" id="1.10.1040.10">
    <property type="entry name" value="N-(1-d-carboxylethyl)-l-norvaline Dehydrogenase, domain 2"/>
    <property type="match status" value="1"/>
</dbReference>